<evidence type="ECO:0000313" key="4">
    <source>
        <dbReference type="Proteomes" id="UP000199233"/>
    </source>
</evidence>
<organism evidence="3 4">
    <name type="scientific">Solimonas aquatica</name>
    <dbReference type="NCBI Taxonomy" id="489703"/>
    <lineage>
        <taxon>Bacteria</taxon>
        <taxon>Pseudomonadati</taxon>
        <taxon>Pseudomonadota</taxon>
        <taxon>Gammaproteobacteria</taxon>
        <taxon>Nevskiales</taxon>
        <taxon>Nevskiaceae</taxon>
        <taxon>Solimonas</taxon>
    </lineage>
</organism>
<dbReference type="InterPro" id="IPR011032">
    <property type="entry name" value="GroES-like_sf"/>
</dbReference>
<dbReference type="InterPro" id="IPR041694">
    <property type="entry name" value="ADH_N_2"/>
</dbReference>
<dbReference type="InterPro" id="IPR036291">
    <property type="entry name" value="NAD(P)-bd_dom_sf"/>
</dbReference>
<dbReference type="InterPro" id="IPR013149">
    <property type="entry name" value="ADH-like_C"/>
</dbReference>
<evidence type="ECO:0000259" key="2">
    <source>
        <dbReference type="SMART" id="SM00829"/>
    </source>
</evidence>
<dbReference type="PANTHER" id="PTHR43205">
    <property type="entry name" value="PROSTAGLANDIN REDUCTASE"/>
    <property type="match status" value="1"/>
</dbReference>
<dbReference type="Gene3D" id="3.90.180.10">
    <property type="entry name" value="Medium-chain alcohol dehydrogenases, catalytic domain"/>
    <property type="match status" value="1"/>
</dbReference>
<sequence length="335" mass="36632">MSVMLNRQIVLTRRPVGVPQPEHFELQCHPLPALGEGEMLIENHYLSVDPAQRGYVNDENNYAPPLPLGAVMRAMAVGRVLASRHADYAVGDYWYGWFGWQDYCIATPAALLRRVDPQQAPLSTGAGLLGINGLTAYLALHDIGRPQPGETVLVSAAAGAVGSIVGQLARQAGARPVAIVGSAEKGRRCVEDYGYEAWLDYHQPIEAALRDTCPRGIDVFFDNTGGDISDAVLRQMALFGRIIQCGTLATASWLPAPQGPRAEREILTRRLRIEGFVIFDHQRRFDATAARLAALLAAGQLRYAEDISEDLAQAPQALVDVYAGRNRGKRLIRLR</sequence>
<dbReference type="GO" id="GO:0016628">
    <property type="term" value="F:oxidoreductase activity, acting on the CH-CH group of donors, NAD or NADP as acceptor"/>
    <property type="evidence" value="ECO:0007669"/>
    <property type="project" value="InterPro"/>
</dbReference>
<dbReference type="InterPro" id="IPR045010">
    <property type="entry name" value="MDR_fam"/>
</dbReference>
<dbReference type="Proteomes" id="UP000199233">
    <property type="component" value="Unassembled WGS sequence"/>
</dbReference>
<gene>
    <name evidence="3" type="ORF">SAMN04488038_10241</name>
</gene>
<dbReference type="PANTHER" id="PTHR43205:SF7">
    <property type="entry name" value="PROSTAGLANDIN REDUCTASE 1"/>
    <property type="match status" value="1"/>
</dbReference>
<reference evidence="4" key="1">
    <citation type="submission" date="2016-10" db="EMBL/GenBank/DDBJ databases">
        <authorList>
            <person name="Varghese N."/>
            <person name="Submissions S."/>
        </authorList>
    </citation>
    <scope>NUCLEOTIDE SEQUENCE [LARGE SCALE GENOMIC DNA]</scope>
    <source>
        <strain evidence="4">DSM 25927</strain>
    </source>
</reference>
<dbReference type="CDD" id="cd05288">
    <property type="entry name" value="PGDH"/>
    <property type="match status" value="1"/>
</dbReference>
<evidence type="ECO:0000256" key="1">
    <source>
        <dbReference type="ARBA" id="ARBA00023002"/>
    </source>
</evidence>
<evidence type="ECO:0000313" key="3">
    <source>
        <dbReference type="EMBL" id="SEP86724.1"/>
    </source>
</evidence>
<dbReference type="InterPro" id="IPR020843">
    <property type="entry name" value="ER"/>
</dbReference>
<keyword evidence="4" id="KW-1185">Reference proteome</keyword>
<dbReference type="SUPFAM" id="SSF51735">
    <property type="entry name" value="NAD(P)-binding Rossmann-fold domains"/>
    <property type="match status" value="1"/>
</dbReference>
<dbReference type="SMART" id="SM00829">
    <property type="entry name" value="PKS_ER"/>
    <property type="match status" value="1"/>
</dbReference>
<feature type="domain" description="Enoyl reductase (ER)" evidence="2">
    <location>
        <begin position="17"/>
        <end position="332"/>
    </location>
</feature>
<protein>
    <recommendedName>
        <fullName evidence="2">Enoyl reductase (ER) domain-containing protein</fullName>
    </recommendedName>
</protein>
<dbReference type="Pfam" id="PF16884">
    <property type="entry name" value="ADH_N_2"/>
    <property type="match status" value="1"/>
</dbReference>
<dbReference type="Gene3D" id="3.40.50.720">
    <property type="entry name" value="NAD(P)-binding Rossmann-like Domain"/>
    <property type="match status" value="1"/>
</dbReference>
<dbReference type="SUPFAM" id="SSF50129">
    <property type="entry name" value="GroES-like"/>
    <property type="match status" value="1"/>
</dbReference>
<dbReference type="STRING" id="489703.SAMN04488038_10241"/>
<keyword evidence="1" id="KW-0560">Oxidoreductase</keyword>
<name>A0A1H9BCP7_9GAMM</name>
<dbReference type="AlphaFoldDB" id="A0A1H9BCP7"/>
<dbReference type="EMBL" id="FOFS01000002">
    <property type="protein sequence ID" value="SEP86724.1"/>
    <property type="molecule type" value="Genomic_DNA"/>
</dbReference>
<accession>A0A1H9BCP7</accession>
<dbReference type="FunFam" id="3.40.50.720:FF:000121">
    <property type="entry name" value="Prostaglandin reductase 2"/>
    <property type="match status" value="1"/>
</dbReference>
<dbReference type="Pfam" id="PF00107">
    <property type="entry name" value="ADH_zinc_N"/>
    <property type="match status" value="1"/>
</dbReference>
<proteinExistence type="predicted"/>
<dbReference type="RefSeq" id="WP_218140055.1">
    <property type="nucleotide sequence ID" value="NZ_FOFS01000002.1"/>
</dbReference>